<dbReference type="SUPFAM" id="SSF50965">
    <property type="entry name" value="Galactose oxidase, central domain"/>
    <property type="match status" value="1"/>
</dbReference>
<comment type="caution">
    <text evidence="1">The sequence shown here is derived from an EMBL/GenBank/DDBJ whole genome shotgun (WGS) entry which is preliminary data.</text>
</comment>
<organism evidence="1 2">
    <name type="scientific">Blepharisma stoltei</name>
    <dbReference type="NCBI Taxonomy" id="1481888"/>
    <lineage>
        <taxon>Eukaryota</taxon>
        <taxon>Sar</taxon>
        <taxon>Alveolata</taxon>
        <taxon>Ciliophora</taxon>
        <taxon>Postciliodesmatophora</taxon>
        <taxon>Heterotrichea</taxon>
        <taxon>Heterotrichida</taxon>
        <taxon>Blepharismidae</taxon>
        <taxon>Blepharisma</taxon>
    </lineage>
</organism>
<name>A0AAU9ISU4_9CILI</name>
<dbReference type="AlphaFoldDB" id="A0AAU9ISU4"/>
<keyword evidence="2" id="KW-1185">Reference proteome</keyword>
<dbReference type="InterPro" id="IPR011043">
    <property type="entry name" value="Gal_Oxase/kelch_b-propeller"/>
</dbReference>
<dbReference type="EMBL" id="CAJZBQ010000015">
    <property type="protein sequence ID" value="CAG9316182.1"/>
    <property type="molecule type" value="Genomic_DNA"/>
</dbReference>
<dbReference type="Proteomes" id="UP001162131">
    <property type="component" value="Unassembled WGS sequence"/>
</dbReference>
<protein>
    <recommendedName>
        <fullName evidence="3">F-box protein</fullName>
    </recommendedName>
</protein>
<evidence type="ECO:0000313" key="1">
    <source>
        <dbReference type="EMBL" id="CAG9316182.1"/>
    </source>
</evidence>
<accession>A0AAU9ISU4</accession>
<reference evidence="1" key="1">
    <citation type="submission" date="2021-09" db="EMBL/GenBank/DDBJ databases">
        <authorList>
            <consortium name="AG Swart"/>
            <person name="Singh M."/>
            <person name="Singh A."/>
            <person name="Seah K."/>
            <person name="Emmerich C."/>
        </authorList>
    </citation>
    <scope>NUCLEOTIDE SEQUENCE</scope>
    <source>
        <strain evidence="1">ATCC30299</strain>
    </source>
</reference>
<evidence type="ECO:0008006" key="3">
    <source>
        <dbReference type="Google" id="ProtNLM"/>
    </source>
</evidence>
<evidence type="ECO:0000313" key="2">
    <source>
        <dbReference type="Proteomes" id="UP001162131"/>
    </source>
</evidence>
<sequence>MDFGNNTLSIKLYQKNLEPQCCCSKTLFTIRKLWNGSLELMELDTETSQLKYTPTNFKIDPLRLYDSLPILNSKLLIYENSYRQGSSSACIFNLQSYAIENKINWIEGFTQKPAFYEGWLYFFGSKFSFVNNCYLPFYKKLDLNLMKWSVLLENPAQHSQFDSIQFNNSILILEKKDTCIWQFDMFIESYSLLFKTTVIRSVFGNTLATGNMRVYVFEGQGSIYESDIGNQYTLKIIGVCKIDIFDYVYKTNDDQNIFLASVINIEKDVWLYSYFRFNLENKSITKVREVELDEF</sequence>
<gene>
    <name evidence="1" type="ORF">BSTOLATCC_MIC15621</name>
</gene>
<proteinExistence type="predicted"/>